<organism evidence="2 3">
    <name type="scientific">Oscillibacter hominis</name>
    <dbReference type="NCBI Taxonomy" id="2763056"/>
    <lineage>
        <taxon>Bacteria</taxon>
        <taxon>Bacillati</taxon>
        <taxon>Bacillota</taxon>
        <taxon>Clostridia</taxon>
        <taxon>Eubacteriales</taxon>
        <taxon>Oscillospiraceae</taxon>
        <taxon>Oscillibacter</taxon>
    </lineage>
</organism>
<proteinExistence type="predicted"/>
<dbReference type="SUPFAM" id="SSF46785">
    <property type="entry name" value="Winged helix' DNA-binding domain"/>
    <property type="match status" value="1"/>
</dbReference>
<name>A0A7G9B6D8_9FIRM</name>
<accession>A0A7G9B6D8</accession>
<dbReference type="GO" id="GO:0003700">
    <property type="term" value="F:DNA-binding transcription factor activity"/>
    <property type="evidence" value="ECO:0007669"/>
    <property type="project" value="InterPro"/>
</dbReference>
<dbReference type="RefSeq" id="WP_187333593.1">
    <property type="nucleotide sequence ID" value="NZ_CP060490.1"/>
</dbReference>
<keyword evidence="3" id="KW-1185">Reference proteome</keyword>
<dbReference type="InterPro" id="IPR036388">
    <property type="entry name" value="WH-like_DNA-bd_sf"/>
</dbReference>
<dbReference type="InterPro" id="IPR000835">
    <property type="entry name" value="HTH_MarR-typ"/>
</dbReference>
<dbReference type="EMBL" id="CP060490">
    <property type="protein sequence ID" value="QNL45119.1"/>
    <property type="molecule type" value="Genomic_DNA"/>
</dbReference>
<reference evidence="2 3" key="1">
    <citation type="submission" date="2020-08" db="EMBL/GenBank/DDBJ databases">
        <authorList>
            <person name="Liu C."/>
            <person name="Sun Q."/>
        </authorList>
    </citation>
    <scope>NUCLEOTIDE SEQUENCE [LARGE SCALE GENOMIC DNA]</scope>
    <source>
        <strain evidence="2 3">NSJ-62</strain>
    </source>
</reference>
<dbReference type="AlphaFoldDB" id="A0A7G9B6D8"/>
<evidence type="ECO:0000259" key="1">
    <source>
        <dbReference type="Pfam" id="PF12802"/>
    </source>
</evidence>
<dbReference type="InterPro" id="IPR036390">
    <property type="entry name" value="WH_DNA-bd_sf"/>
</dbReference>
<dbReference type="Pfam" id="PF12802">
    <property type="entry name" value="MarR_2"/>
    <property type="match status" value="1"/>
</dbReference>
<feature type="domain" description="HTH marR-type" evidence="1">
    <location>
        <begin position="30"/>
        <end position="86"/>
    </location>
</feature>
<evidence type="ECO:0000313" key="3">
    <source>
        <dbReference type="Proteomes" id="UP000515960"/>
    </source>
</evidence>
<dbReference type="Proteomes" id="UP000515960">
    <property type="component" value="Chromosome"/>
</dbReference>
<gene>
    <name evidence="2" type="ORF">H8790_03545</name>
</gene>
<dbReference type="KEGG" id="ohi:H8790_03545"/>
<evidence type="ECO:0000313" key="2">
    <source>
        <dbReference type="EMBL" id="QNL45119.1"/>
    </source>
</evidence>
<protein>
    <submittedName>
        <fullName evidence="2">Winged helix-turn-helix transcriptional regulator</fullName>
    </submittedName>
</protein>
<dbReference type="Gene3D" id="1.10.10.10">
    <property type="entry name" value="Winged helix-like DNA-binding domain superfamily/Winged helix DNA-binding domain"/>
    <property type="match status" value="1"/>
</dbReference>
<sequence length="148" mass="16583">MDGTMDQVRSIMIGINRIDGLYYLCAKRTGLKENALALLYALNDGKPHTQTQISEQWLIPKTTINTVVKECVEQGYVSFDPGEHRREKTLFLTPAGKAHADALLSDLYQMECTALEKTLERYPAGWIDALSEFAAQLTAAFGGKEERR</sequence>